<sequence>MAEQAMDREAKEESRDLGGGWEPDGLLLRKPYPHNPHPLPLHNTTPPAITTAKKSGAEKWSPACTLDPGATVEGEDDNDDGSDKVADGDKGVVDLTGWILT</sequence>
<reference evidence="2" key="1">
    <citation type="journal article" date="2013" name="Nature">
        <title>Draft genome of the wheat A-genome progenitor Triticum urartu.</title>
        <authorList>
            <person name="Ling H.Q."/>
            <person name="Zhao S."/>
            <person name="Liu D."/>
            <person name="Wang J."/>
            <person name="Sun H."/>
            <person name="Zhang C."/>
            <person name="Fan H."/>
            <person name="Li D."/>
            <person name="Dong L."/>
            <person name="Tao Y."/>
            <person name="Gao C."/>
            <person name="Wu H."/>
            <person name="Li Y."/>
            <person name="Cui Y."/>
            <person name="Guo X."/>
            <person name="Zheng S."/>
            <person name="Wang B."/>
            <person name="Yu K."/>
            <person name="Liang Q."/>
            <person name="Yang W."/>
            <person name="Lou X."/>
            <person name="Chen J."/>
            <person name="Feng M."/>
            <person name="Jian J."/>
            <person name="Zhang X."/>
            <person name="Luo G."/>
            <person name="Jiang Y."/>
            <person name="Liu J."/>
            <person name="Wang Z."/>
            <person name="Sha Y."/>
            <person name="Zhang B."/>
            <person name="Wu H."/>
            <person name="Tang D."/>
            <person name="Shen Q."/>
            <person name="Xue P."/>
            <person name="Zou S."/>
            <person name="Wang X."/>
            <person name="Liu X."/>
            <person name="Wang F."/>
            <person name="Yang Y."/>
            <person name="An X."/>
            <person name="Dong Z."/>
            <person name="Zhang K."/>
            <person name="Zhang X."/>
            <person name="Luo M.C."/>
            <person name="Dvorak J."/>
            <person name="Tong Y."/>
            <person name="Wang J."/>
            <person name="Yang H."/>
            <person name="Li Z."/>
            <person name="Wang D."/>
            <person name="Zhang A."/>
            <person name="Wang J."/>
        </authorList>
    </citation>
    <scope>NUCLEOTIDE SEQUENCE</scope>
</reference>
<feature type="compositionally biased region" description="Basic and acidic residues" evidence="1">
    <location>
        <begin position="1"/>
        <end position="16"/>
    </location>
</feature>
<evidence type="ECO:0000256" key="1">
    <source>
        <dbReference type="SAM" id="MobiDB-lite"/>
    </source>
</evidence>
<organism evidence="2">
    <name type="scientific">Triticum urartu</name>
    <name type="common">Red wild einkorn</name>
    <name type="synonym">Crithodium urartu</name>
    <dbReference type="NCBI Taxonomy" id="4572"/>
    <lineage>
        <taxon>Eukaryota</taxon>
        <taxon>Viridiplantae</taxon>
        <taxon>Streptophyta</taxon>
        <taxon>Embryophyta</taxon>
        <taxon>Tracheophyta</taxon>
        <taxon>Spermatophyta</taxon>
        <taxon>Magnoliopsida</taxon>
        <taxon>Liliopsida</taxon>
        <taxon>Poales</taxon>
        <taxon>Poaceae</taxon>
        <taxon>BOP clade</taxon>
        <taxon>Pooideae</taxon>
        <taxon>Triticodae</taxon>
        <taxon>Triticeae</taxon>
        <taxon>Triticinae</taxon>
        <taxon>Triticum</taxon>
    </lineage>
</organism>
<feature type="region of interest" description="Disordered" evidence="1">
    <location>
        <begin position="1"/>
        <end position="89"/>
    </location>
</feature>
<name>M7ZUL0_TRIUA</name>
<proteinExistence type="predicted"/>
<protein>
    <submittedName>
        <fullName evidence="2">Uncharacterized protein</fullName>
    </submittedName>
</protein>
<evidence type="ECO:0000313" key="2">
    <source>
        <dbReference type="EMBL" id="EMS63807.1"/>
    </source>
</evidence>
<dbReference type="EMBL" id="KD064535">
    <property type="protein sequence ID" value="EMS63807.1"/>
    <property type="molecule type" value="Genomic_DNA"/>
</dbReference>
<dbReference type="AlphaFoldDB" id="M7ZUL0"/>
<gene>
    <name evidence="2" type="ORF">TRIUR3_04617</name>
</gene>
<accession>M7ZUL0</accession>